<dbReference type="Gene3D" id="3.30.230.10">
    <property type="match status" value="1"/>
</dbReference>
<comment type="function">
    <text evidence="1 7">RNaseP catalyzes the removal of the 5'-leader sequence from pre-tRNA to produce the mature 5'-terminus. It can also cleave other RNA substrates such as 4.5S RNA. The protein component plays an auxiliary but essential role in vivo by binding to the 5'-leader sequence and broadening the substrate specificity of the ribozyme.</text>
</comment>
<dbReference type="SUPFAM" id="SSF54211">
    <property type="entry name" value="Ribosomal protein S5 domain 2-like"/>
    <property type="match status" value="1"/>
</dbReference>
<evidence type="ECO:0000256" key="4">
    <source>
        <dbReference type="ARBA" id="ARBA00022759"/>
    </source>
</evidence>
<dbReference type="PANTHER" id="PTHR33992:SF1">
    <property type="entry name" value="RIBONUCLEASE P PROTEIN COMPONENT"/>
    <property type="match status" value="1"/>
</dbReference>
<evidence type="ECO:0000313" key="9">
    <source>
        <dbReference type="EMBL" id="MRU23118.1"/>
    </source>
</evidence>
<evidence type="ECO:0000313" key="10">
    <source>
        <dbReference type="Proteomes" id="UP000474061"/>
    </source>
</evidence>
<evidence type="ECO:0000256" key="8">
    <source>
        <dbReference type="NCBIfam" id="TIGR00188"/>
    </source>
</evidence>
<dbReference type="PROSITE" id="PS00648">
    <property type="entry name" value="RIBONUCLEASE_P"/>
    <property type="match status" value="1"/>
</dbReference>
<dbReference type="InterPro" id="IPR020539">
    <property type="entry name" value="RNase_P_CS"/>
</dbReference>
<dbReference type="EC" id="3.1.26.5" evidence="7 8"/>
<name>A0A9Q4MIP2_XYLFS</name>
<evidence type="ECO:0000256" key="1">
    <source>
        <dbReference type="ARBA" id="ARBA00002663"/>
    </source>
</evidence>
<keyword evidence="4 7" id="KW-0255">Endonuclease</keyword>
<reference evidence="9" key="2">
    <citation type="journal article" date="2020" name="Appl. Environ. Microbiol.">
        <title>Multiple intercontinental introductions associated with the emergence of a plant pathogen in Europe.</title>
        <authorList>
            <person name="Landa B.B."/>
            <person name="Castillo A.I."/>
            <person name="Giampetruzzi A."/>
            <person name="Kahn A."/>
            <person name="Roman-Ecija M."/>
            <person name="Velasco-Amo M.P."/>
            <person name="Navas-Cortes J.A."/>
            <person name="Marco-Noales E."/>
            <person name="Barbe S."/>
            <person name="Moralejo E."/>
            <person name="Coletta-Filho H.D."/>
            <person name="Saldarelli P."/>
            <person name="Saponari M."/>
            <person name="Almeida R.P.P."/>
        </authorList>
    </citation>
    <scope>NUCLEOTIDE SEQUENCE</scope>
    <source>
        <strain evidence="9">XYL1981</strain>
    </source>
</reference>
<evidence type="ECO:0000256" key="6">
    <source>
        <dbReference type="ARBA" id="ARBA00022884"/>
    </source>
</evidence>
<comment type="caution">
    <text evidence="9">The sequence shown here is derived from an EMBL/GenBank/DDBJ whole genome shotgun (WGS) entry which is preliminary data.</text>
</comment>
<dbReference type="PANTHER" id="PTHR33992">
    <property type="entry name" value="RIBONUCLEASE P PROTEIN COMPONENT"/>
    <property type="match status" value="1"/>
</dbReference>
<evidence type="ECO:0000256" key="3">
    <source>
        <dbReference type="ARBA" id="ARBA00022722"/>
    </source>
</evidence>
<dbReference type="HAMAP" id="MF_00227">
    <property type="entry name" value="RNase_P"/>
    <property type="match status" value="1"/>
</dbReference>
<keyword evidence="6 7" id="KW-0694">RNA-binding</keyword>
<gene>
    <name evidence="7" type="primary">rnpA</name>
    <name evidence="9" type="ORF">FG476_03170</name>
</gene>
<dbReference type="AlphaFoldDB" id="A0A9Q4MIP2"/>
<dbReference type="InterPro" id="IPR014721">
    <property type="entry name" value="Ribsml_uS5_D2-typ_fold_subgr"/>
</dbReference>
<proteinExistence type="inferred from homology"/>
<dbReference type="EMBL" id="VDCJ01000331">
    <property type="protein sequence ID" value="MRU23118.1"/>
    <property type="molecule type" value="Genomic_DNA"/>
</dbReference>
<keyword evidence="3 7" id="KW-0540">Nuclease</keyword>
<comment type="subunit">
    <text evidence="7">Consists of a catalytic RNA component (M1 or rnpB) and a protein subunit.</text>
</comment>
<dbReference type="RefSeq" id="WP_071869884.1">
    <property type="nucleotide sequence ID" value="NZ_CP047134.1"/>
</dbReference>
<dbReference type="GO" id="GO:0042781">
    <property type="term" value="F:3'-tRNA processing endoribonuclease activity"/>
    <property type="evidence" value="ECO:0007669"/>
    <property type="project" value="TreeGrafter"/>
</dbReference>
<sequence length="135" mass="15456">MNSCKRFPRSARICLRSEYYVAFEQGRRYSSVLLRLHHLPTSGPVRLGLVVSRRVDIRAVNRNRIKRALREVMRQIAHKLVPGDYVVVVRQTAKDVSNAELSVALLSLLRRIGALPLASIDNAMLPFFERNCSRK</sequence>
<dbReference type="Pfam" id="PF00825">
    <property type="entry name" value="Ribonuclease_P"/>
    <property type="match status" value="1"/>
</dbReference>
<organism evidence="9 10">
    <name type="scientific">Xylella fastidiosa subsp. multiplex</name>
    <dbReference type="NCBI Taxonomy" id="644357"/>
    <lineage>
        <taxon>Bacteria</taxon>
        <taxon>Pseudomonadati</taxon>
        <taxon>Pseudomonadota</taxon>
        <taxon>Gammaproteobacteria</taxon>
        <taxon>Lysobacterales</taxon>
        <taxon>Lysobacteraceae</taxon>
        <taxon>Xylella</taxon>
    </lineage>
</organism>
<keyword evidence="2 7" id="KW-0819">tRNA processing</keyword>
<accession>A0A9Q4MIP2</accession>
<reference evidence="9" key="1">
    <citation type="submission" date="2019-05" db="EMBL/GenBank/DDBJ databases">
        <authorList>
            <person name="Castillo A."/>
            <person name="Giampetruzzi A."/>
            <person name="Landa B."/>
            <person name="Saponari M."/>
            <person name="Almeida R.P.P."/>
            <person name="Moralejo E."/>
            <person name="Marco-Noales E."/>
            <person name="Velasco-Amo M.P."/>
            <person name="Roman-Ecija M."/>
            <person name="Navarro I."/>
            <person name="Monterde A."/>
            <person name="Barbe S."/>
        </authorList>
    </citation>
    <scope>NUCLEOTIDE SEQUENCE</scope>
    <source>
        <strain evidence="9">XYL1981</strain>
    </source>
</reference>
<evidence type="ECO:0000256" key="7">
    <source>
        <dbReference type="HAMAP-Rule" id="MF_00227"/>
    </source>
</evidence>
<comment type="catalytic activity">
    <reaction evidence="7">
        <text>Endonucleolytic cleavage of RNA, removing 5'-extranucleotides from tRNA precursor.</text>
        <dbReference type="EC" id="3.1.26.5"/>
    </reaction>
</comment>
<dbReference type="GO" id="GO:0004526">
    <property type="term" value="F:ribonuclease P activity"/>
    <property type="evidence" value="ECO:0007669"/>
    <property type="project" value="UniProtKB-UniRule"/>
</dbReference>
<comment type="similarity">
    <text evidence="7">Belongs to the RnpA family.</text>
</comment>
<dbReference type="GO" id="GO:0030677">
    <property type="term" value="C:ribonuclease P complex"/>
    <property type="evidence" value="ECO:0007669"/>
    <property type="project" value="TreeGrafter"/>
</dbReference>
<keyword evidence="5 7" id="KW-0378">Hydrolase</keyword>
<dbReference type="InterPro" id="IPR000100">
    <property type="entry name" value="RNase_P"/>
</dbReference>
<dbReference type="NCBIfam" id="TIGR00188">
    <property type="entry name" value="rnpA"/>
    <property type="match status" value="1"/>
</dbReference>
<dbReference type="GO" id="GO:0001682">
    <property type="term" value="P:tRNA 5'-leader removal"/>
    <property type="evidence" value="ECO:0007669"/>
    <property type="project" value="UniProtKB-UniRule"/>
</dbReference>
<dbReference type="InterPro" id="IPR020568">
    <property type="entry name" value="Ribosomal_Su5_D2-typ_SF"/>
</dbReference>
<dbReference type="Proteomes" id="UP000474061">
    <property type="component" value="Unassembled WGS sequence"/>
</dbReference>
<evidence type="ECO:0000256" key="5">
    <source>
        <dbReference type="ARBA" id="ARBA00022801"/>
    </source>
</evidence>
<evidence type="ECO:0000256" key="2">
    <source>
        <dbReference type="ARBA" id="ARBA00022694"/>
    </source>
</evidence>
<protein>
    <recommendedName>
        <fullName evidence="7 8">Ribonuclease P protein component</fullName>
        <shortName evidence="7">RNase P protein</shortName>
        <shortName evidence="7">RNaseP protein</shortName>
        <ecNumber evidence="7 8">3.1.26.5</ecNumber>
    </recommendedName>
    <alternativeName>
        <fullName evidence="7">Protein C5</fullName>
    </alternativeName>
</protein>
<dbReference type="GO" id="GO:0000049">
    <property type="term" value="F:tRNA binding"/>
    <property type="evidence" value="ECO:0007669"/>
    <property type="project" value="UniProtKB-UniRule"/>
</dbReference>